<dbReference type="EMBL" id="CACRXK020008587">
    <property type="protein sequence ID" value="CAB4015119.1"/>
    <property type="molecule type" value="Genomic_DNA"/>
</dbReference>
<sequence>MSDVLKALDLHKFDQKISFSTEKCLTYVRRASVQQENVALTVDIPYKYLEHWYDLKQDVKLAGCSYVEILNAFVSQNGIEIKLDCERIDSALHKYCGLVKSKGRHLRGRARDMHLSKSKNISVFQKEIARVSEANEALTTAHARMMIFSKRYKELLSEFETLQRTKEQTEKELQCVKKDYEEETNINKELRDYIEKIGIPNKYCKNTGKDIPDVGKRQQCRKLKDLKTQVERSLWFAETYGLNLESLKLLDNDGADYVLEFKDKPPKRNFKDLPEAEQKKIKEVLLIQDKFCIGEAAYHELTMIPAGETLPQSYLVKQCKDSLNQLCHIERTPGKNEGAQMRTCTANGTSPPPRYRIKLSGDGAKMTRLTGFVVISFSVLDAGDAVMSPKGNHTIAVIKGKECYETLQSSCSKIFSDVNKIVETGVLELDDDLIPIDMYLGGDYKFLLLLMGMKGAISDYACIWCKIHKMLRYDMTKPQDFYWMADIKRTLEDIRKCCLKRQFSCDHPPLLNIPLENIVLDELYLMLRITDKLTNNLITEALSRDKKDNLNKAPCNRTSTHLDNLVNAIRSCGISFNVWEKPDADGRGSGIYDFTSLMGTDKKIMLEKLPSKLDGVVTPATCDTVIRLWKVAVRLCAL</sequence>
<gene>
    <name evidence="1" type="ORF">PACLA_8A078539</name>
</gene>
<reference evidence="1" key="1">
    <citation type="submission" date="2020-04" db="EMBL/GenBank/DDBJ databases">
        <authorList>
            <person name="Alioto T."/>
            <person name="Alioto T."/>
            <person name="Gomez Garrido J."/>
        </authorList>
    </citation>
    <scope>NUCLEOTIDE SEQUENCE</scope>
    <source>
        <strain evidence="1">A484AB</strain>
    </source>
</reference>
<evidence type="ECO:0000313" key="1">
    <source>
        <dbReference type="EMBL" id="CAB4015119.1"/>
    </source>
</evidence>
<dbReference type="Proteomes" id="UP001152795">
    <property type="component" value="Unassembled WGS sequence"/>
</dbReference>
<evidence type="ECO:0000313" key="2">
    <source>
        <dbReference type="Proteomes" id="UP001152795"/>
    </source>
</evidence>
<comment type="caution">
    <text evidence="1">The sequence shown here is derived from an EMBL/GenBank/DDBJ whole genome shotgun (WGS) entry which is preliminary data.</text>
</comment>
<keyword evidence="2" id="KW-1185">Reference proteome</keyword>
<dbReference type="OrthoDB" id="2357358at2759"/>
<proteinExistence type="predicted"/>
<organism evidence="1 2">
    <name type="scientific">Paramuricea clavata</name>
    <name type="common">Red gorgonian</name>
    <name type="synonym">Violescent sea-whip</name>
    <dbReference type="NCBI Taxonomy" id="317549"/>
    <lineage>
        <taxon>Eukaryota</taxon>
        <taxon>Metazoa</taxon>
        <taxon>Cnidaria</taxon>
        <taxon>Anthozoa</taxon>
        <taxon>Octocorallia</taxon>
        <taxon>Malacalcyonacea</taxon>
        <taxon>Plexauridae</taxon>
        <taxon>Paramuricea</taxon>
    </lineage>
</organism>
<protein>
    <submittedName>
        <fullName evidence="1">Uncharacterized protein</fullName>
    </submittedName>
</protein>
<name>A0A6S7IDP2_PARCT</name>
<dbReference type="PANTHER" id="PTHR31424">
    <property type="entry name" value="PROTEIN CBG23806"/>
    <property type="match status" value="1"/>
</dbReference>
<dbReference type="PANTHER" id="PTHR31424:SF3">
    <property type="entry name" value="RING-TYPE DOMAIN-CONTAINING PROTEIN"/>
    <property type="match status" value="1"/>
</dbReference>
<dbReference type="AlphaFoldDB" id="A0A6S7IDP2"/>
<accession>A0A6S7IDP2</accession>